<feature type="domain" description="FHA" evidence="2">
    <location>
        <begin position="97"/>
        <end position="146"/>
    </location>
</feature>
<dbReference type="PROSITE" id="PS50006">
    <property type="entry name" value="FHA_DOMAIN"/>
    <property type="match status" value="1"/>
</dbReference>
<evidence type="ECO:0000256" key="1">
    <source>
        <dbReference type="SAM" id="Phobius"/>
    </source>
</evidence>
<dbReference type="EMBL" id="CAEZVN010000058">
    <property type="protein sequence ID" value="CAB4633845.1"/>
    <property type="molecule type" value="Genomic_DNA"/>
</dbReference>
<dbReference type="SMART" id="SM00240">
    <property type="entry name" value="FHA"/>
    <property type="match status" value="1"/>
</dbReference>
<dbReference type="PANTHER" id="PTHR23308">
    <property type="entry name" value="NUCLEAR INHIBITOR OF PROTEIN PHOSPHATASE-1"/>
    <property type="match status" value="1"/>
</dbReference>
<dbReference type="InterPro" id="IPR008984">
    <property type="entry name" value="SMAD_FHA_dom_sf"/>
</dbReference>
<dbReference type="InterPro" id="IPR050923">
    <property type="entry name" value="Cell_Proc_Reg/RNA_Proc"/>
</dbReference>
<gene>
    <name evidence="3" type="ORF">UFOPK2001_00705</name>
</gene>
<dbReference type="Pfam" id="PF00498">
    <property type="entry name" value="FHA"/>
    <property type="match status" value="1"/>
</dbReference>
<protein>
    <submittedName>
        <fullName evidence="3">Unannotated protein</fullName>
    </submittedName>
</protein>
<dbReference type="AlphaFoldDB" id="A0A6J6JB38"/>
<feature type="transmembrane region" description="Helical" evidence="1">
    <location>
        <begin position="6"/>
        <end position="28"/>
    </location>
</feature>
<keyword evidence="1" id="KW-1133">Transmembrane helix</keyword>
<reference evidence="3" key="1">
    <citation type="submission" date="2020-05" db="EMBL/GenBank/DDBJ databases">
        <authorList>
            <person name="Chiriac C."/>
            <person name="Salcher M."/>
            <person name="Ghai R."/>
            <person name="Kavagutti S V."/>
        </authorList>
    </citation>
    <scope>NUCLEOTIDE SEQUENCE</scope>
</reference>
<dbReference type="InterPro" id="IPR000253">
    <property type="entry name" value="FHA_dom"/>
</dbReference>
<organism evidence="3">
    <name type="scientific">freshwater metagenome</name>
    <dbReference type="NCBI Taxonomy" id="449393"/>
    <lineage>
        <taxon>unclassified sequences</taxon>
        <taxon>metagenomes</taxon>
        <taxon>ecological metagenomes</taxon>
    </lineage>
</organism>
<accession>A0A6J6JB38</accession>
<proteinExistence type="predicted"/>
<keyword evidence="1" id="KW-0472">Membrane</keyword>
<sequence length="169" mass="18234">MSELALFIVRLGFVAVLWIFVFSIISVIRADLFGQKVVSRVAAANAPEVVSAPVGNTAPFAGTPTLVSEPTGSTATKLVIIEGDKTGQMVRLERREITLGRSPDSDLIVDDEYASTHHAKLILINNDWLIQDLNSTNGTYLDGSRVGTPAVVKLNTPVRVGKTVFELRS</sequence>
<evidence type="ECO:0000313" key="3">
    <source>
        <dbReference type="EMBL" id="CAB4633845.1"/>
    </source>
</evidence>
<keyword evidence="1" id="KW-0812">Transmembrane</keyword>
<dbReference type="Gene3D" id="2.60.200.20">
    <property type="match status" value="1"/>
</dbReference>
<evidence type="ECO:0000259" key="2">
    <source>
        <dbReference type="PROSITE" id="PS50006"/>
    </source>
</evidence>
<dbReference type="SUPFAM" id="SSF49879">
    <property type="entry name" value="SMAD/FHA domain"/>
    <property type="match status" value="1"/>
</dbReference>
<name>A0A6J6JB38_9ZZZZ</name>